<dbReference type="PANTHER" id="PTHR10039">
    <property type="entry name" value="AMELOGENIN"/>
    <property type="match status" value="1"/>
</dbReference>
<dbReference type="Gene3D" id="2.60.40.150">
    <property type="entry name" value="C2 domain"/>
    <property type="match status" value="1"/>
</dbReference>
<dbReference type="SUPFAM" id="SSF52540">
    <property type="entry name" value="P-loop containing nucleoside triphosphate hydrolases"/>
    <property type="match status" value="1"/>
</dbReference>
<sequence>MPPQFIISATAIDIRVISGLQQQTTSPKTDHYVILKIDGKEVFKSANMPCESPPRWKEQKTIKFIASSDIDIVIYRKSRLRRKHAVAEYSGRGIDFINTSMEQEYDDESGKSRLAVKFDLVKESHSELMKTVDVAISHLTQFKGSEAALMATTTGATLGTVLQAIVPVINQSAAAHPMLTGAWIVLSSAYKITQNSRLAQDQSILDLLKSVRDMAAAASFYDKLQEIPGAVKADVFDIEEIARATLEAARIVHDYVSYHPSHQPKGKAKFWYSRLPMSLSSGLGGPGRIATHALPNMPSRIASCQALCKGLAEKHNHICLDSVKSIQREHLRKEVQRWILYSTDSDTSSIYDAARNLHLEGTGSWFLAGLDFLGWKYQSGSILWLRGGPGSGTTTLCSSAIRDIIDFCRLKPLVRGCASFFFDGSNYSEQPELLAHHKLTRSLVSQLCDRCDNATLDALAELYHACDNGHRQPSHICIEDTLLRVLEGFEDVYIVMDSLDVYTGRASILKWIQSVTLKTSGKLHLMITSHPDQEIKRSLAALSGSSRLRLQHVSITDQATESDIKLYLDTELAQMDQWNDVDKQIIKDSLLSRSDGMFRYVAERLQDVKGCSKEDLDDKLKTLPKSFTKSVLKTCDDGERNRRDCCCGSQQD</sequence>
<dbReference type="Proteomes" id="UP000076532">
    <property type="component" value="Unassembled WGS sequence"/>
</dbReference>
<dbReference type="SUPFAM" id="SSF49562">
    <property type="entry name" value="C2 domain (Calcium/lipid-binding domain, CaLB)"/>
    <property type="match status" value="1"/>
</dbReference>
<feature type="domain" description="Nephrocystin 3-like N-terminal" evidence="2">
    <location>
        <begin position="361"/>
        <end position="529"/>
    </location>
</feature>
<evidence type="ECO:0000256" key="1">
    <source>
        <dbReference type="ARBA" id="ARBA00022737"/>
    </source>
</evidence>
<gene>
    <name evidence="3" type="ORF">FIBSPDRAFT_514223</name>
</gene>
<name>A0A166V2Q5_9AGAM</name>
<protein>
    <recommendedName>
        <fullName evidence="2">Nephrocystin 3-like N-terminal domain-containing protein</fullName>
    </recommendedName>
</protein>
<proteinExistence type="predicted"/>
<accession>A0A166V2Q5</accession>
<dbReference type="EMBL" id="KV417486">
    <property type="protein sequence ID" value="KZP32285.1"/>
    <property type="molecule type" value="Genomic_DNA"/>
</dbReference>
<dbReference type="OrthoDB" id="21416at2759"/>
<dbReference type="Gene3D" id="3.40.50.300">
    <property type="entry name" value="P-loop containing nucleotide triphosphate hydrolases"/>
    <property type="match status" value="1"/>
</dbReference>
<dbReference type="PANTHER" id="PTHR10039:SF16">
    <property type="entry name" value="GPI INOSITOL-DEACYLASE"/>
    <property type="match status" value="1"/>
</dbReference>
<keyword evidence="1" id="KW-0677">Repeat</keyword>
<evidence type="ECO:0000313" key="3">
    <source>
        <dbReference type="EMBL" id="KZP32285.1"/>
    </source>
</evidence>
<dbReference type="AlphaFoldDB" id="A0A166V2Q5"/>
<evidence type="ECO:0000259" key="2">
    <source>
        <dbReference type="Pfam" id="PF24883"/>
    </source>
</evidence>
<evidence type="ECO:0000313" key="4">
    <source>
        <dbReference type="Proteomes" id="UP000076532"/>
    </source>
</evidence>
<dbReference type="Pfam" id="PF24883">
    <property type="entry name" value="NPHP3_N"/>
    <property type="match status" value="1"/>
</dbReference>
<reference evidence="3 4" key="1">
    <citation type="journal article" date="2016" name="Mol. Biol. Evol.">
        <title>Comparative Genomics of Early-Diverging Mushroom-Forming Fungi Provides Insights into the Origins of Lignocellulose Decay Capabilities.</title>
        <authorList>
            <person name="Nagy L.G."/>
            <person name="Riley R."/>
            <person name="Tritt A."/>
            <person name="Adam C."/>
            <person name="Daum C."/>
            <person name="Floudas D."/>
            <person name="Sun H."/>
            <person name="Yadav J.S."/>
            <person name="Pangilinan J."/>
            <person name="Larsson K.H."/>
            <person name="Matsuura K."/>
            <person name="Barry K."/>
            <person name="Labutti K."/>
            <person name="Kuo R."/>
            <person name="Ohm R.A."/>
            <person name="Bhattacharya S.S."/>
            <person name="Shirouzu T."/>
            <person name="Yoshinaga Y."/>
            <person name="Martin F.M."/>
            <person name="Grigoriev I.V."/>
            <person name="Hibbett D.S."/>
        </authorList>
    </citation>
    <scope>NUCLEOTIDE SEQUENCE [LARGE SCALE GENOMIC DNA]</scope>
    <source>
        <strain evidence="3 4">CBS 109695</strain>
    </source>
</reference>
<organism evidence="3 4">
    <name type="scientific">Athelia psychrophila</name>
    <dbReference type="NCBI Taxonomy" id="1759441"/>
    <lineage>
        <taxon>Eukaryota</taxon>
        <taxon>Fungi</taxon>
        <taxon>Dikarya</taxon>
        <taxon>Basidiomycota</taxon>
        <taxon>Agaricomycotina</taxon>
        <taxon>Agaricomycetes</taxon>
        <taxon>Agaricomycetidae</taxon>
        <taxon>Atheliales</taxon>
        <taxon>Atheliaceae</taxon>
        <taxon>Athelia</taxon>
    </lineage>
</organism>
<keyword evidence="4" id="KW-1185">Reference proteome</keyword>
<dbReference type="InterPro" id="IPR035892">
    <property type="entry name" value="C2_domain_sf"/>
</dbReference>
<dbReference type="InterPro" id="IPR056884">
    <property type="entry name" value="NPHP3-like_N"/>
</dbReference>
<dbReference type="InterPro" id="IPR027417">
    <property type="entry name" value="P-loop_NTPase"/>
</dbReference>